<keyword evidence="7 15" id="KW-1133">Transmembrane helix</keyword>
<feature type="coiled-coil region" evidence="13">
    <location>
        <begin position="34"/>
        <end position="68"/>
    </location>
</feature>
<keyword evidence="6" id="KW-0133">Cell shape</keyword>
<keyword evidence="8 15" id="KW-0472">Membrane</keyword>
<evidence type="ECO:0000256" key="1">
    <source>
        <dbReference type="ARBA" id="ARBA00004377"/>
    </source>
</evidence>
<evidence type="ECO:0000256" key="6">
    <source>
        <dbReference type="ARBA" id="ARBA00022960"/>
    </source>
</evidence>
<comment type="subcellular location">
    <subcellularLocation>
        <location evidence="1">Cell inner membrane</location>
        <topology evidence="1">Single-pass membrane protein</topology>
    </subcellularLocation>
</comment>
<keyword evidence="17" id="KW-1185">Reference proteome</keyword>
<evidence type="ECO:0000256" key="12">
    <source>
        <dbReference type="ARBA" id="ARBA00035727"/>
    </source>
</evidence>
<evidence type="ECO:0000256" key="15">
    <source>
        <dbReference type="SAM" id="Phobius"/>
    </source>
</evidence>
<keyword evidence="9" id="KW-0131">Cell cycle</keyword>
<feature type="transmembrane region" description="Helical" evidence="15">
    <location>
        <begin position="12"/>
        <end position="30"/>
    </location>
</feature>
<dbReference type="Proteomes" id="UP000254649">
    <property type="component" value="Unassembled WGS sequence"/>
</dbReference>
<comment type="similarity">
    <text evidence="10">Belongs to the ZapG family.</text>
</comment>
<keyword evidence="16" id="KW-0560">Oxidoreductase</keyword>
<keyword evidence="3" id="KW-0997">Cell inner membrane</keyword>
<organism evidence="16 17">
    <name type="scientific">[Actinobacillus] rossii</name>
    <dbReference type="NCBI Taxonomy" id="123820"/>
    <lineage>
        <taxon>Bacteria</taxon>
        <taxon>Pseudomonadati</taxon>
        <taxon>Pseudomonadota</taxon>
        <taxon>Gammaproteobacteria</taxon>
        <taxon>Pasteurellales</taxon>
        <taxon>Pasteurellaceae</taxon>
    </lineage>
</organism>
<evidence type="ECO:0000256" key="10">
    <source>
        <dbReference type="ARBA" id="ARBA00035657"/>
    </source>
</evidence>
<keyword evidence="13" id="KW-0175">Coiled coil</keyword>
<dbReference type="PIRSF" id="PIRSF006318">
    <property type="entry name" value="YhcB"/>
    <property type="match status" value="1"/>
</dbReference>
<evidence type="ECO:0000256" key="9">
    <source>
        <dbReference type="ARBA" id="ARBA00023306"/>
    </source>
</evidence>
<evidence type="ECO:0000313" key="16">
    <source>
        <dbReference type="EMBL" id="SUT91820.1"/>
    </source>
</evidence>
<evidence type="ECO:0000313" key="17">
    <source>
        <dbReference type="Proteomes" id="UP000254649"/>
    </source>
</evidence>
<sequence>MQNLTPEMWRMIALGFVAGVILTYLILRLTKGSVKKQAQTENELQQTKAELAQQKERLEKHFAETADLFKLLAQDYQKLYRHLAKSSDELLPDTQKALFLQNFINSDKSTADPEINGNEPPRDYKEGSSGLLKAER</sequence>
<dbReference type="GO" id="GO:0008360">
    <property type="term" value="P:regulation of cell shape"/>
    <property type="evidence" value="ECO:0007669"/>
    <property type="project" value="UniProtKB-KW"/>
</dbReference>
<dbReference type="EMBL" id="UFRQ01000003">
    <property type="protein sequence ID" value="SUT91820.1"/>
    <property type="molecule type" value="Genomic_DNA"/>
</dbReference>
<dbReference type="GO" id="GO:0005886">
    <property type="term" value="C:plasma membrane"/>
    <property type="evidence" value="ECO:0007669"/>
    <property type="project" value="UniProtKB-SubCell"/>
</dbReference>
<evidence type="ECO:0000256" key="7">
    <source>
        <dbReference type="ARBA" id="ARBA00022989"/>
    </source>
</evidence>
<evidence type="ECO:0000256" key="8">
    <source>
        <dbReference type="ARBA" id="ARBA00023136"/>
    </source>
</evidence>
<evidence type="ECO:0000256" key="13">
    <source>
        <dbReference type="SAM" id="Coils"/>
    </source>
</evidence>
<keyword evidence="2" id="KW-1003">Cell membrane</keyword>
<accession>A0A380TU51</accession>
<keyword evidence="5 15" id="KW-0812">Transmembrane</keyword>
<evidence type="ECO:0000256" key="4">
    <source>
        <dbReference type="ARBA" id="ARBA00022618"/>
    </source>
</evidence>
<dbReference type="AlphaFoldDB" id="A0A380TU51"/>
<protein>
    <recommendedName>
        <fullName evidence="11">Z-ring associated protein G</fullName>
    </recommendedName>
    <alternativeName>
        <fullName evidence="12">Cell division protein ZapG</fullName>
    </alternativeName>
</protein>
<keyword evidence="4" id="KW-0132">Cell division</keyword>
<evidence type="ECO:0000256" key="3">
    <source>
        <dbReference type="ARBA" id="ARBA00022519"/>
    </source>
</evidence>
<dbReference type="PANTHER" id="PTHR39579">
    <property type="entry name" value="INNER MEMBRANE PROTEIN YHCB"/>
    <property type="match status" value="1"/>
</dbReference>
<dbReference type="GO" id="GO:0051301">
    <property type="term" value="P:cell division"/>
    <property type="evidence" value="ECO:0007669"/>
    <property type="project" value="UniProtKB-KW"/>
</dbReference>
<evidence type="ECO:0000256" key="14">
    <source>
        <dbReference type="SAM" id="MobiDB-lite"/>
    </source>
</evidence>
<proteinExistence type="inferred from homology"/>
<reference evidence="16 17" key="1">
    <citation type="submission" date="2018-06" db="EMBL/GenBank/DDBJ databases">
        <authorList>
            <consortium name="Pathogen Informatics"/>
            <person name="Doyle S."/>
        </authorList>
    </citation>
    <scope>NUCLEOTIDE SEQUENCE [LARGE SCALE GENOMIC DNA]</scope>
    <source>
        <strain evidence="16 17">NCTC10801</strain>
    </source>
</reference>
<dbReference type="OrthoDB" id="6401511at2"/>
<dbReference type="Pfam" id="PF06295">
    <property type="entry name" value="ZapG-like"/>
    <property type="match status" value="1"/>
</dbReference>
<gene>
    <name evidence="16" type="primary">yhcB</name>
    <name evidence="16" type="ORF">NCTC10801_01542</name>
</gene>
<dbReference type="PANTHER" id="PTHR39579:SF1">
    <property type="entry name" value="INNER MEMBRANE PROTEIN YHCB"/>
    <property type="match status" value="1"/>
</dbReference>
<feature type="region of interest" description="Disordered" evidence="14">
    <location>
        <begin position="108"/>
        <end position="136"/>
    </location>
</feature>
<name>A0A380TU51_9PAST</name>
<evidence type="ECO:0000256" key="5">
    <source>
        <dbReference type="ARBA" id="ARBA00022692"/>
    </source>
</evidence>
<evidence type="ECO:0000256" key="11">
    <source>
        <dbReference type="ARBA" id="ARBA00035703"/>
    </source>
</evidence>
<dbReference type="InterPro" id="IPR009386">
    <property type="entry name" value="ZapG-like"/>
</dbReference>
<evidence type="ECO:0000256" key="2">
    <source>
        <dbReference type="ARBA" id="ARBA00022475"/>
    </source>
</evidence>
<dbReference type="GO" id="GO:0016491">
    <property type="term" value="F:oxidoreductase activity"/>
    <property type="evidence" value="ECO:0007669"/>
    <property type="project" value="UniProtKB-KW"/>
</dbReference>